<dbReference type="SMART" id="SM00363">
    <property type="entry name" value="S4"/>
    <property type="match status" value="1"/>
</dbReference>
<evidence type="ECO:0000259" key="9">
    <source>
        <dbReference type="SMART" id="SM00363"/>
    </source>
</evidence>
<dbReference type="Pfam" id="PF01479">
    <property type="entry name" value="S4"/>
    <property type="match status" value="1"/>
</dbReference>
<dbReference type="SUPFAM" id="SSF55120">
    <property type="entry name" value="Pseudouridine synthase"/>
    <property type="match status" value="1"/>
</dbReference>
<dbReference type="SUPFAM" id="SSF55174">
    <property type="entry name" value="Alpha-L RNA-binding motif"/>
    <property type="match status" value="1"/>
</dbReference>
<comment type="catalytic activity">
    <reaction evidence="8">
        <text>a uridine in RNA = a pseudouridine in RNA</text>
        <dbReference type="Rhea" id="RHEA:48348"/>
        <dbReference type="Rhea" id="RHEA-COMP:12068"/>
        <dbReference type="Rhea" id="RHEA-COMP:12069"/>
        <dbReference type="ChEBI" id="CHEBI:65314"/>
        <dbReference type="ChEBI" id="CHEBI:65315"/>
    </reaction>
</comment>
<dbReference type="InterPro" id="IPR050188">
    <property type="entry name" value="RluA_PseudoU_synthase"/>
</dbReference>
<dbReference type="NCBIfam" id="NF008385">
    <property type="entry name" value="PRK11180.1"/>
    <property type="match status" value="1"/>
</dbReference>
<keyword evidence="2 7" id="KW-0694">RNA-binding</keyword>
<dbReference type="InterPro" id="IPR020103">
    <property type="entry name" value="PsdUridine_synth_cat_dom_sf"/>
</dbReference>
<gene>
    <name evidence="10" type="ORF">B9G39_19565</name>
</gene>
<dbReference type="Gene3D" id="3.10.290.10">
    <property type="entry name" value="RNA-binding S4 domain"/>
    <property type="match status" value="1"/>
</dbReference>
<evidence type="ECO:0000313" key="10">
    <source>
        <dbReference type="EMBL" id="RDH45466.1"/>
    </source>
</evidence>
<dbReference type="PROSITE" id="PS50889">
    <property type="entry name" value="S4"/>
    <property type="match status" value="1"/>
</dbReference>
<evidence type="ECO:0000256" key="2">
    <source>
        <dbReference type="ARBA" id="ARBA00022884"/>
    </source>
</evidence>
<organism evidence="10 11">
    <name type="scientific">Zooshikella ganghwensis</name>
    <dbReference type="NCBI Taxonomy" id="202772"/>
    <lineage>
        <taxon>Bacteria</taxon>
        <taxon>Pseudomonadati</taxon>
        <taxon>Pseudomonadota</taxon>
        <taxon>Gammaproteobacteria</taxon>
        <taxon>Oceanospirillales</taxon>
        <taxon>Zooshikellaceae</taxon>
        <taxon>Zooshikella</taxon>
    </lineage>
</organism>
<comment type="caution">
    <text evidence="10">The sequence shown here is derived from an EMBL/GenBank/DDBJ whole genome shotgun (WGS) entry which is preliminary data.</text>
</comment>
<evidence type="ECO:0000256" key="5">
    <source>
        <dbReference type="ARBA" id="ARBA00056072"/>
    </source>
</evidence>
<keyword evidence="11" id="KW-1185">Reference proteome</keyword>
<comment type="function">
    <text evidence="5">Responsible for synthesis of pseudouridine from uracil at positions 1911, 1915 and 1917 in 23S ribosomal RNA.</text>
</comment>
<protein>
    <recommendedName>
        <fullName evidence="8">Pseudouridine synthase</fullName>
        <ecNumber evidence="8">5.4.99.-</ecNumber>
    </recommendedName>
</protein>
<feature type="domain" description="RNA-binding S4" evidence="9">
    <location>
        <begin position="24"/>
        <end position="88"/>
    </location>
</feature>
<dbReference type="PANTHER" id="PTHR21600:SF44">
    <property type="entry name" value="RIBOSOMAL LARGE SUBUNIT PSEUDOURIDINE SYNTHASE D"/>
    <property type="match status" value="1"/>
</dbReference>
<dbReference type="CDD" id="cd02869">
    <property type="entry name" value="PseudoU_synth_RluA_like"/>
    <property type="match status" value="1"/>
</dbReference>
<dbReference type="InterPro" id="IPR006224">
    <property type="entry name" value="PsdUridine_synth_RluA-like_CS"/>
</dbReference>
<dbReference type="InterPro" id="IPR002942">
    <property type="entry name" value="S4_RNA-bd"/>
</dbReference>
<evidence type="ECO:0000256" key="6">
    <source>
        <dbReference type="PIRSR" id="PIRSR606225-1"/>
    </source>
</evidence>
<dbReference type="InterPro" id="IPR006145">
    <property type="entry name" value="PsdUridine_synth_RsuA/RluA"/>
</dbReference>
<dbReference type="InterPro" id="IPR036986">
    <property type="entry name" value="S4_RNA-bd_sf"/>
</dbReference>
<reference evidence="10 11" key="1">
    <citation type="submission" date="2017-04" db="EMBL/GenBank/DDBJ databases">
        <title>Draft genome sequence of Zooshikella ganghwensis VG4 isolated from Red Sea sediments.</title>
        <authorList>
            <person name="Rehman Z."/>
            <person name="Alam I."/>
            <person name="Kamau A."/>
            <person name="Bajic V."/>
            <person name="Leiknes T."/>
        </authorList>
    </citation>
    <scope>NUCLEOTIDE SEQUENCE [LARGE SCALE GENOMIC DNA]</scope>
    <source>
        <strain evidence="10 11">VG4</strain>
    </source>
</reference>
<dbReference type="GO" id="GO:0160140">
    <property type="term" value="F:23S rRNA pseudouridine(1911/1915/1917) synthase activity"/>
    <property type="evidence" value="ECO:0007669"/>
    <property type="project" value="UniProtKB-EC"/>
</dbReference>
<evidence type="ECO:0000256" key="7">
    <source>
        <dbReference type="PROSITE-ProRule" id="PRU00182"/>
    </source>
</evidence>
<evidence type="ECO:0000256" key="3">
    <source>
        <dbReference type="ARBA" id="ARBA00023235"/>
    </source>
</evidence>
<sequence length="320" mass="35652">MTEYTQHETQIELEAVVPMTMSGQRLDQIAAHCFSEYSRSRLQAWIKSGQLKVDQHQAKPKDKLLGGETLTVQAALEAEERWVAEDIPLDIVFEDDDLIVLNKPAGLVVHPAAGHAQGTLLNALLHHCPALATVPRAGIVHRLDKDTTGLMVVAKNLTAHCDLVEQLQARTVSREYEALVYGAMTAGGTVEQPIGRHPHDRKKMAVVETGKPAVSHYRVLQRFDSATLVKVKLETGRTHQIRVHMSYLHYPLVGDTLYGGRLRLPKGASPQLQSVLHGFSRQALHARRLGLIHPSQEEYCEWQVDRPADFQQLISAFEQG</sequence>
<comment type="similarity">
    <text evidence="1 8">Belongs to the pseudouridine synthase RluA family.</text>
</comment>
<evidence type="ECO:0000313" key="11">
    <source>
        <dbReference type="Proteomes" id="UP000257039"/>
    </source>
</evidence>
<dbReference type="RefSeq" id="WP_094788418.1">
    <property type="nucleotide sequence ID" value="NZ_NDXW01000001.1"/>
</dbReference>
<dbReference type="PROSITE" id="PS01129">
    <property type="entry name" value="PSI_RLU"/>
    <property type="match status" value="1"/>
</dbReference>
<dbReference type="FunFam" id="3.30.2350.10:FF:000006">
    <property type="entry name" value="Pseudouridine synthase"/>
    <property type="match status" value="1"/>
</dbReference>
<comment type="catalytic activity">
    <reaction evidence="4">
        <text>uridine(1911/1915/1917) in 23S rRNA = pseudouridine(1911/1915/1917) in 23S rRNA</text>
        <dbReference type="Rhea" id="RHEA:42524"/>
        <dbReference type="Rhea" id="RHEA-COMP:10097"/>
        <dbReference type="Rhea" id="RHEA-COMP:10098"/>
        <dbReference type="ChEBI" id="CHEBI:65314"/>
        <dbReference type="ChEBI" id="CHEBI:65315"/>
        <dbReference type="EC" id="5.4.99.23"/>
    </reaction>
</comment>
<dbReference type="EMBL" id="NDXW01000001">
    <property type="protein sequence ID" value="RDH45466.1"/>
    <property type="molecule type" value="Genomic_DNA"/>
</dbReference>
<dbReference type="Proteomes" id="UP000257039">
    <property type="component" value="Unassembled WGS sequence"/>
</dbReference>
<dbReference type="GO" id="GO:0003723">
    <property type="term" value="F:RNA binding"/>
    <property type="evidence" value="ECO:0007669"/>
    <property type="project" value="UniProtKB-KW"/>
</dbReference>
<proteinExistence type="inferred from homology"/>
<keyword evidence="3 8" id="KW-0413">Isomerase</keyword>
<dbReference type="EC" id="5.4.99.-" evidence="8"/>
<evidence type="ECO:0000256" key="8">
    <source>
        <dbReference type="RuleBase" id="RU362028"/>
    </source>
</evidence>
<dbReference type="GO" id="GO:0000455">
    <property type="term" value="P:enzyme-directed rRNA pseudouridine synthesis"/>
    <property type="evidence" value="ECO:0007669"/>
    <property type="project" value="TreeGrafter"/>
</dbReference>
<dbReference type="Gene3D" id="3.30.2350.10">
    <property type="entry name" value="Pseudouridine synthase"/>
    <property type="match status" value="1"/>
</dbReference>
<evidence type="ECO:0000256" key="4">
    <source>
        <dbReference type="ARBA" id="ARBA00036882"/>
    </source>
</evidence>
<dbReference type="CDD" id="cd00165">
    <property type="entry name" value="S4"/>
    <property type="match status" value="1"/>
</dbReference>
<dbReference type="Pfam" id="PF00849">
    <property type="entry name" value="PseudoU_synth_2"/>
    <property type="match status" value="1"/>
</dbReference>
<evidence type="ECO:0000256" key="1">
    <source>
        <dbReference type="ARBA" id="ARBA00010876"/>
    </source>
</evidence>
<dbReference type="AlphaFoldDB" id="A0A4P9VR06"/>
<dbReference type="InterPro" id="IPR006225">
    <property type="entry name" value="PsdUridine_synth_RluC/D"/>
</dbReference>
<dbReference type="PANTHER" id="PTHR21600">
    <property type="entry name" value="MITOCHONDRIAL RNA PSEUDOURIDINE SYNTHASE"/>
    <property type="match status" value="1"/>
</dbReference>
<dbReference type="NCBIfam" id="TIGR00005">
    <property type="entry name" value="rluA_subfam"/>
    <property type="match status" value="1"/>
</dbReference>
<feature type="active site" evidence="6">
    <location>
        <position position="144"/>
    </location>
</feature>
<name>A0A4P9VR06_9GAMM</name>
<accession>A0A4P9VR06</accession>